<gene>
    <name evidence="2" type="ORF">ACH47G_11540</name>
</gene>
<comment type="caution">
    <text evidence="2">The sequence shown here is derived from an EMBL/GenBank/DDBJ whole genome shotgun (WGS) entry which is preliminary data.</text>
</comment>
<protein>
    <recommendedName>
        <fullName evidence="1">DUF7683 domain-containing protein</fullName>
    </recommendedName>
</protein>
<dbReference type="Proteomes" id="UP001611450">
    <property type="component" value="Unassembled WGS sequence"/>
</dbReference>
<evidence type="ECO:0000313" key="3">
    <source>
        <dbReference type="Proteomes" id="UP001611450"/>
    </source>
</evidence>
<proteinExistence type="predicted"/>
<organism evidence="2 3">
    <name type="scientific">Nocardia beijingensis</name>
    <dbReference type="NCBI Taxonomy" id="95162"/>
    <lineage>
        <taxon>Bacteria</taxon>
        <taxon>Bacillati</taxon>
        <taxon>Actinomycetota</taxon>
        <taxon>Actinomycetes</taxon>
        <taxon>Mycobacteriales</taxon>
        <taxon>Nocardiaceae</taxon>
        <taxon>Nocardia</taxon>
    </lineage>
</organism>
<name>A0ABW7WEI9_9NOCA</name>
<dbReference type="EMBL" id="JBIRXV010000001">
    <property type="protein sequence ID" value="MFI2321117.1"/>
    <property type="molecule type" value="Genomic_DNA"/>
</dbReference>
<dbReference type="Pfam" id="PF24731">
    <property type="entry name" value="DUF7683"/>
    <property type="match status" value="1"/>
</dbReference>
<sequence length="79" mass="9281">MWYLEEYEKESQEFIQDYPLKGMDAPTLKEILDFDDSAYPIEAAEHPVQPAEMAELARFIGESFRIDESRLYFVGFHAD</sequence>
<keyword evidence="3" id="KW-1185">Reference proteome</keyword>
<evidence type="ECO:0000313" key="2">
    <source>
        <dbReference type="EMBL" id="MFI2321117.1"/>
    </source>
</evidence>
<evidence type="ECO:0000259" key="1">
    <source>
        <dbReference type="Pfam" id="PF24731"/>
    </source>
</evidence>
<dbReference type="RefSeq" id="WP_063052406.1">
    <property type="nucleotide sequence ID" value="NZ_JBIRXV010000001.1"/>
</dbReference>
<dbReference type="InterPro" id="IPR056100">
    <property type="entry name" value="DUF7683"/>
</dbReference>
<feature type="domain" description="DUF7683" evidence="1">
    <location>
        <begin position="1"/>
        <end position="74"/>
    </location>
</feature>
<accession>A0ABW7WEI9</accession>
<reference evidence="2 3" key="1">
    <citation type="submission" date="2024-10" db="EMBL/GenBank/DDBJ databases">
        <title>The Natural Products Discovery Center: Release of the First 8490 Sequenced Strains for Exploring Actinobacteria Biosynthetic Diversity.</title>
        <authorList>
            <person name="Kalkreuter E."/>
            <person name="Kautsar S.A."/>
            <person name="Yang D."/>
            <person name="Bader C.D."/>
            <person name="Teijaro C.N."/>
            <person name="Fluegel L."/>
            <person name="Davis C.M."/>
            <person name="Simpson J.R."/>
            <person name="Lauterbach L."/>
            <person name="Steele A.D."/>
            <person name="Gui C."/>
            <person name="Meng S."/>
            <person name="Li G."/>
            <person name="Viehrig K."/>
            <person name="Ye F."/>
            <person name="Su P."/>
            <person name="Kiefer A.F."/>
            <person name="Nichols A."/>
            <person name="Cepeda A.J."/>
            <person name="Yan W."/>
            <person name="Fan B."/>
            <person name="Jiang Y."/>
            <person name="Adhikari A."/>
            <person name="Zheng C.-J."/>
            <person name="Schuster L."/>
            <person name="Cowan T.M."/>
            <person name="Smanski M.J."/>
            <person name="Chevrette M.G."/>
            <person name="De Carvalho L.P.S."/>
            <person name="Shen B."/>
        </authorList>
    </citation>
    <scope>NUCLEOTIDE SEQUENCE [LARGE SCALE GENOMIC DNA]</scope>
    <source>
        <strain evidence="2 3">NPDC019626</strain>
    </source>
</reference>